<name>A0AA37Q897_9BACT</name>
<evidence type="ECO:0000313" key="3">
    <source>
        <dbReference type="Proteomes" id="UP001161325"/>
    </source>
</evidence>
<gene>
    <name evidence="2" type="ORF">rosag_13540</name>
</gene>
<protein>
    <submittedName>
        <fullName evidence="2">Uncharacterized protein</fullName>
    </submittedName>
</protein>
<feature type="region of interest" description="Disordered" evidence="1">
    <location>
        <begin position="23"/>
        <end position="43"/>
    </location>
</feature>
<organism evidence="2 3">
    <name type="scientific">Roseisolibacter agri</name>
    <dbReference type="NCBI Taxonomy" id="2014610"/>
    <lineage>
        <taxon>Bacteria</taxon>
        <taxon>Pseudomonadati</taxon>
        <taxon>Gemmatimonadota</taxon>
        <taxon>Gemmatimonadia</taxon>
        <taxon>Gemmatimonadales</taxon>
        <taxon>Gemmatimonadaceae</taxon>
        <taxon>Roseisolibacter</taxon>
    </lineage>
</organism>
<dbReference type="RefSeq" id="WP_284349285.1">
    <property type="nucleotide sequence ID" value="NZ_BRXS01000002.1"/>
</dbReference>
<dbReference type="EMBL" id="BRXS01000002">
    <property type="protein sequence ID" value="GLC24841.1"/>
    <property type="molecule type" value="Genomic_DNA"/>
</dbReference>
<accession>A0AA37Q897</accession>
<proteinExistence type="predicted"/>
<dbReference type="AlphaFoldDB" id="A0AA37Q897"/>
<keyword evidence="3" id="KW-1185">Reference proteome</keyword>
<comment type="caution">
    <text evidence="2">The sequence shown here is derived from an EMBL/GenBank/DDBJ whole genome shotgun (WGS) entry which is preliminary data.</text>
</comment>
<dbReference type="Proteomes" id="UP001161325">
    <property type="component" value="Unassembled WGS sequence"/>
</dbReference>
<evidence type="ECO:0000313" key="2">
    <source>
        <dbReference type="EMBL" id="GLC24841.1"/>
    </source>
</evidence>
<reference evidence="2" key="1">
    <citation type="submission" date="2022-08" db="EMBL/GenBank/DDBJ databases">
        <title>Draft genome sequencing of Roseisolibacter agri AW1220.</title>
        <authorList>
            <person name="Tobiishi Y."/>
            <person name="Tonouchi A."/>
        </authorList>
    </citation>
    <scope>NUCLEOTIDE SEQUENCE</scope>
    <source>
        <strain evidence="2">AW1220</strain>
    </source>
</reference>
<sequence>MGTDTMRRGGERRGARFRLWVTGERSAPAPRSGQAGRAWTSRPPYAVAADDPQLAVLRREAAARLRRVCAGMPDDAFEALVRDVAAFRLRWSPC</sequence>
<evidence type="ECO:0000256" key="1">
    <source>
        <dbReference type="SAM" id="MobiDB-lite"/>
    </source>
</evidence>